<keyword evidence="4" id="KW-0496">Mitochondrion</keyword>
<dbReference type="Pfam" id="PF03719">
    <property type="entry name" value="Ribosomal_S5_C"/>
    <property type="match status" value="1"/>
</dbReference>
<dbReference type="InterPro" id="IPR000851">
    <property type="entry name" value="Ribosomal_uS5"/>
</dbReference>
<reference evidence="12 13" key="1">
    <citation type="journal article" date="2013" name="BMC Genomics">
        <title>The genome and transcriptome of the pine saprophyte Ophiostoma piceae, and a comparison with the bark beetle-associated pine pathogen Grosmannia clavigera.</title>
        <authorList>
            <person name="Haridas S."/>
            <person name="Wang Y."/>
            <person name="Lim L."/>
            <person name="Massoumi Alamouti S."/>
            <person name="Jackman S."/>
            <person name="Docking R."/>
            <person name="Robertson G."/>
            <person name="Birol I."/>
            <person name="Bohlmann J."/>
            <person name="Breuil C."/>
        </authorList>
    </citation>
    <scope>NUCLEOTIDE SEQUENCE [LARGE SCALE GENOMIC DNA]</scope>
    <source>
        <strain evidence="12 13">UAMH 11346</strain>
    </source>
</reference>
<keyword evidence="3 8" id="KW-0689">Ribosomal protein</keyword>
<dbReference type="EMBL" id="KE148153">
    <property type="protein sequence ID" value="EPE06258.1"/>
    <property type="molecule type" value="Genomic_DNA"/>
</dbReference>
<dbReference type="VEuPathDB" id="FungiDB:F503_02386"/>
<evidence type="ECO:0000256" key="9">
    <source>
        <dbReference type="RuleBase" id="RU003823"/>
    </source>
</evidence>
<dbReference type="InterPro" id="IPR005324">
    <property type="entry name" value="Ribosomal_uS5_C"/>
</dbReference>
<dbReference type="PROSITE" id="PS00585">
    <property type="entry name" value="RIBOSOMAL_S5"/>
    <property type="match status" value="1"/>
</dbReference>
<accession>S3CIQ3</accession>
<evidence type="ECO:0000256" key="2">
    <source>
        <dbReference type="ARBA" id="ARBA00008945"/>
    </source>
</evidence>
<keyword evidence="13" id="KW-1185">Reference proteome</keyword>
<dbReference type="InterPro" id="IPR018192">
    <property type="entry name" value="Ribosomal_uS5_N_CS"/>
</dbReference>
<evidence type="ECO:0000313" key="13">
    <source>
        <dbReference type="Proteomes" id="UP000016923"/>
    </source>
</evidence>
<feature type="compositionally biased region" description="Basic and acidic residues" evidence="10">
    <location>
        <begin position="340"/>
        <end position="366"/>
    </location>
</feature>
<comment type="function">
    <text evidence="6">Component of the mitochondrial ribosome (mitoribosome), a dedicated translation machinery responsible for the synthesis of mitochondrial genome-encoded proteins, including at least some of the essential transmembrane subunits of the mitochondrial respiratory chain. The mitoribosomes are attached to the mitochondrial inner membrane and translation products are cotranslationally integrated into the membrane.</text>
</comment>
<dbReference type="GO" id="GO:0005763">
    <property type="term" value="C:mitochondrial small ribosomal subunit"/>
    <property type="evidence" value="ECO:0007669"/>
    <property type="project" value="UniProtKB-ARBA"/>
</dbReference>
<dbReference type="GO" id="GO:0003723">
    <property type="term" value="F:RNA binding"/>
    <property type="evidence" value="ECO:0007669"/>
    <property type="project" value="InterPro"/>
</dbReference>
<dbReference type="Pfam" id="PF00333">
    <property type="entry name" value="Ribosomal_S5"/>
    <property type="match status" value="1"/>
</dbReference>
<dbReference type="GO" id="GO:0006412">
    <property type="term" value="P:translation"/>
    <property type="evidence" value="ECO:0007669"/>
    <property type="project" value="InterPro"/>
</dbReference>
<evidence type="ECO:0000256" key="4">
    <source>
        <dbReference type="ARBA" id="ARBA00023128"/>
    </source>
</evidence>
<proteinExistence type="inferred from homology"/>
<dbReference type="PANTHER" id="PTHR48277">
    <property type="entry name" value="MITOCHONDRIAL RIBOSOMAL PROTEIN S5"/>
    <property type="match status" value="1"/>
</dbReference>
<dbReference type="InterPro" id="IPR014721">
    <property type="entry name" value="Ribsml_uS5_D2-typ_fold_subgr"/>
</dbReference>
<organism evidence="12 13">
    <name type="scientific">Ophiostoma piceae (strain UAMH 11346)</name>
    <name type="common">Sap stain fungus</name>
    <dbReference type="NCBI Taxonomy" id="1262450"/>
    <lineage>
        <taxon>Eukaryota</taxon>
        <taxon>Fungi</taxon>
        <taxon>Dikarya</taxon>
        <taxon>Ascomycota</taxon>
        <taxon>Pezizomycotina</taxon>
        <taxon>Sordariomycetes</taxon>
        <taxon>Sordariomycetidae</taxon>
        <taxon>Ophiostomatales</taxon>
        <taxon>Ophiostomataceae</taxon>
        <taxon>Ophiostoma</taxon>
    </lineage>
</organism>
<evidence type="ECO:0000313" key="12">
    <source>
        <dbReference type="EMBL" id="EPE06258.1"/>
    </source>
</evidence>
<dbReference type="OrthoDB" id="309483at2759"/>
<evidence type="ECO:0000256" key="7">
    <source>
        <dbReference type="ARBA" id="ARBA00039335"/>
    </source>
</evidence>
<evidence type="ECO:0000256" key="5">
    <source>
        <dbReference type="ARBA" id="ARBA00023274"/>
    </source>
</evidence>
<dbReference type="GO" id="GO:0003735">
    <property type="term" value="F:structural constituent of ribosome"/>
    <property type="evidence" value="ECO:0007669"/>
    <property type="project" value="UniProtKB-UniRule"/>
</dbReference>
<feature type="region of interest" description="Disordered" evidence="10">
    <location>
        <begin position="336"/>
        <end position="366"/>
    </location>
</feature>
<comment type="similarity">
    <text evidence="2 9">Belongs to the universal ribosomal protein uS5 family.</text>
</comment>
<dbReference type="eggNOG" id="KOG2646">
    <property type="taxonomic scope" value="Eukaryota"/>
</dbReference>
<dbReference type="AlphaFoldDB" id="S3CIQ3"/>
<dbReference type="PROSITE" id="PS50881">
    <property type="entry name" value="S5_DSRBD"/>
    <property type="match status" value="1"/>
</dbReference>
<dbReference type="SUPFAM" id="SSF54211">
    <property type="entry name" value="Ribosomal protein S5 domain 2-like"/>
    <property type="match status" value="1"/>
</dbReference>
<gene>
    <name evidence="12" type="ORF">F503_02386</name>
</gene>
<dbReference type="PANTHER" id="PTHR48277:SF1">
    <property type="entry name" value="MITOCHONDRIAL RIBOSOMAL PROTEIN S5"/>
    <property type="match status" value="1"/>
</dbReference>
<evidence type="ECO:0000256" key="3">
    <source>
        <dbReference type="ARBA" id="ARBA00022980"/>
    </source>
</evidence>
<protein>
    <recommendedName>
        <fullName evidence="7">Small ribosomal subunit protein uS5m</fullName>
    </recommendedName>
</protein>
<dbReference type="Gene3D" id="3.30.230.10">
    <property type="match status" value="1"/>
</dbReference>
<comment type="subcellular location">
    <subcellularLocation>
        <location evidence="1">Mitochondrion</location>
    </subcellularLocation>
</comment>
<dbReference type="Gene3D" id="3.30.160.20">
    <property type="match status" value="1"/>
</dbReference>
<dbReference type="Proteomes" id="UP000016923">
    <property type="component" value="Unassembled WGS sequence"/>
</dbReference>
<name>S3CIQ3_OPHP1</name>
<dbReference type="InterPro" id="IPR020568">
    <property type="entry name" value="Ribosomal_Su5_D2-typ_SF"/>
</dbReference>
<dbReference type="STRING" id="1262450.S3CIQ3"/>
<dbReference type="HOGENOM" id="CLU_037994_1_0_1"/>
<evidence type="ECO:0000256" key="8">
    <source>
        <dbReference type="PROSITE-ProRule" id="PRU00268"/>
    </source>
</evidence>
<dbReference type="InterPro" id="IPR013810">
    <property type="entry name" value="Ribosomal_uS5_N"/>
</dbReference>
<dbReference type="SUPFAM" id="SSF54768">
    <property type="entry name" value="dsRNA-binding domain-like"/>
    <property type="match status" value="1"/>
</dbReference>
<sequence>MTLARVTAGGVLRRLAGGAETRRCASTAAAVSTAASLQRKSPSSSPSIAISTASALSASTSCSSTSSTNSSSPRSSPFYVQTSLFHTSAPRAAGRRRRRFSNVLAADMGLVDEKAVGKFTEEKFPEYTEEEKKELRQKYTAAQMKALEAGEAAVDPRDITVQGRLRKDSQLTGLTYLDDFSQVQPGIDKKQKSPVLAAKMAVDAKIMNLQQVSEHTLDWMRSYYIDDTGKTAAQMTPRERERAAQRAKGKSFDFEEYLKHLYTDPTMVHKDGKPVAFDELGNTSLVTATPHYIPGVSSKKWLGKDAKIIDKYTASAKALSDDVAKFARGEAFNAEEAEAEVQKQSDADAKREQQAKEFRQSKRQRENMGYLDDKQYSLEETQSMTQLKATTGIMTVEMNKLIVKQLVHRLVSNQTRLGKIPSFSIITIVGNGNGRLGMGMAKSAEMETAVAQSREIALRNMRPIRRYENRTIYGNVEAKVAGTVVKLYARPPGFGLRVPHRIFEMARAAGITDLAAKIPRSRNPMNSVKAAFEALTKQPDPEAIAIGRGKKLVDVRKVYYGGAVF</sequence>
<evidence type="ECO:0000256" key="6">
    <source>
        <dbReference type="ARBA" id="ARBA00037226"/>
    </source>
</evidence>
<dbReference type="FunFam" id="3.30.230.10:FF:000041">
    <property type="entry name" value="37S ribosomal protein S5"/>
    <property type="match status" value="1"/>
</dbReference>
<dbReference type="FunFam" id="3.30.160.20:FF:000022">
    <property type="entry name" value="28S ribosomal protein S5, mitochondrial"/>
    <property type="match status" value="1"/>
</dbReference>
<evidence type="ECO:0000256" key="1">
    <source>
        <dbReference type="ARBA" id="ARBA00004173"/>
    </source>
</evidence>
<evidence type="ECO:0000256" key="10">
    <source>
        <dbReference type="SAM" id="MobiDB-lite"/>
    </source>
</evidence>
<feature type="domain" description="S5 DRBM" evidence="11">
    <location>
        <begin position="401"/>
        <end position="464"/>
    </location>
</feature>
<keyword evidence="5 8" id="KW-0687">Ribonucleoprotein</keyword>
<evidence type="ECO:0000259" key="11">
    <source>
        <dbReference type="PROSITE" id="PS50881"/>
    </source>
</evidence>